<evidence type="ECO:0000313" key="2">
    <source>
        <dbReference type="Proteomes" id="UP000037773"/>
    </source>
</evidence>
<proteinExistence type="predicted"/>
<accession>A0A0M8QU38</accession>
<keyword evidence="2" id="KW-1185">Reference proteome</keyword>
<evidence type="ECO:0000313" key="1">
    <source>
        <dbReference type="EMBL" id="KOT44852.1"/>
    </source>
</evidence>
<reference evidence="1 2" key="1">
    <citation type="submission" date="2015-07" db="EMBL/GenBank/DDBJ databases">
        <authorList>
            <person name="Noorani M."/>
        </authorList>
    </citation>
    <scope>NUCLEOTIDE SEQUENCE [LARGE SCALE GENOMIC DNA]</scope>
    <source>
        <strain evidence="1 2">NRRL B-24567</strain>
    </source>
</reference>
<dbReference type="Proteomes" id="UP000037773">
    <property type="component" value="Unassembled WGS sequence"/>
</dbReference>
<protein>
    <submittedName>
        <fullName evidence="1">Uncharacterized protein</fullName>
    </submittedName>
</protein>
<dbReference type="EMBL" id="LGCN01000028">
    <property type="protein sequence ID" value="KOT44852.1"/>
    <property type="molecule type" value="Genomic_DNA"/>
</dbReference>
<dbReference type="SUPFAM" id="SSF69318">
    <property type="entry name" value="Integrin alpha N-terminal domain"/>
    <property type="match status" value="1"/>
</dbReference>
<dbReference type="Gene3D" id="2.40.128.340">
    <property type="match status" value="1"/>
</dbReference>
<dbReference type="PATRIC" id="fig|36816.3.peg.750"/>
<name>A0A0M8QU38_9ACTN</name>
<dbReference type="AlphaFoldDB" id="A0A0M8QU38"/>
<feature type="non-terminal residue" evidence="1">
    <location>
        <position position="1"/>
    </location>
</feature>
<comment type="caution">
    <text evidence="1">The sequence shown here is derived from an EMBL/GenBank/DDBJ whole genome shotgun (WGS) entry which is preliminary data.</text>
</comment>
<organism evidence="1 2">
    <name type="scientific">Streptomyces caelestis</name>
    <dbReference type="NCBI Taxonomy" id="36816"/>
    <lineage>
        <taxon>Bacteria</taxon>
        <taxon>Bacillati</taxon>
        <taxon>Actinomycetota</taxon>
        <taxon>Actinomycetes</taxon>
        <taxon>Kitasatosporales</taxon>
        <taxon>Streptomycetaceae</taxon>
        <taxon>Streptomyces</taxon>
    </lineage>
</organism>
<gene>
    <name evidence="1" type="ORF">ADK41_03510</name>
</gene>
<sequence>YDGGQSSDGKHTSSVYTLTSTGTQFTVAKTWTSSGSFNWSASQPTSGDYNADGKDDIAILYDKGTAADGRKRDALFFLRSTGTSLQSPVETWSGSVV</sequence>
<dbReference type="InterPro" id="IPR028994">
    <property type="entry name" value="Integrin_alpha_N"/>
</dbReference>